<dbReference type="EMBL" id="KX889068">
    <property type="protein sequence ID" value="APC46083.1"/>
    <property type="molecule type" value="Genomic_DNA"/>
</dbReference>
<dbReference type="Proteomes" id="UP000225978">
    <property type="component" value="Segment"/>
</dbReference>
<dbReference type="SUPFAM" id="SSF53474">
    <property type="entry name" value="alpha/beta-Hydrolases"/>
    <property type="match status" value="1"/>
</dbReference>
<reference evidence="1 2" key="1">
    <citation type="journal article" date="2017" name="Viruses">
        <title>Stumbling across the Same Phage: Comparative Genomics of Widespread Temperate Phages Infecting the Fish Pathogen Vibrio anguillarum.</title>
        <authorList>
            <person name="Kalatzis P.G."/>
            <person name="Rorbo N.I."/>
            <person name="Castillo D."/>
            <person name="Mauritzen J.J."/>
            <person name="Jorgensen J."/>
            <person name="Kokkari C."/>
            <person name="Zhang F."/>
            <person name="Katharios P."/>
            <person name="Middelboe M."/>
        </authorList>
    </citation>
    <scope>NUCLEOTIDE SEQUENCE [LARGE SCALE GENOMIC DNA]</scope>
</reference>
<evidence type="ECO:0000313" key="2">
    <source>
        <dbReference type="Proteomes" id="UP000225978"/>
    </source>
</evidence>
<dbReference type="InterPro" id="IPR029058">
    <property type="entry name" value="AB_hydrolase_fold"/>
</dbReference>
<keyword evidence="2" id="KW-1185">Reference proteome</keyword>
<gene>
    <name evidence="1" type="ORF">vBVspPpVa5_0077</name>
</gene>
<name>A0A1J0GV85_9CAUD</name>
<accession>A0A1J0GV85</accession>
<proteinExistence type="predicted"/>
<sequence length="87" mass="10536">MQYELWQDIGDDRYCVVIDTKFMWLDTKPNSLSYELHHWSMADWDDSIEEFRAALKKISVDTLVWVGEYDTFAEVYHHYEMEHLLNA</sequence>
<protein>
    <submittedName>
        <fullName evidence="1">Uncharacterized protein</fullName>
    </submittedName>
</protein>
<evidence type="ECO:0000313" key="1">
    <source>
        <dbReference type="EMBL" id="APC46083.1"/>
    </source>
</evidence>
<organism evidence="1 2">
    <name type="scientific">Vibrio phage vB_VspP_pVa5</name>
    <dbReference type="NCBI Taxonomy" id="1913109"/>
    <lineage>
        <taxon>Viruses</taxon>
        <taxon>Duplodnaviria</taxon>
        <taxon>Heunggongvirae</taxon>
        <taxon>Uroviricota</taxon>
        <taxon>Caudoviricetes</taxon>
        <taxon>Schitoviridae</taxon>
        <taxon>Pontosvirinae</taxon>
        <taxon>Galateavirus</taxon>
        <taxon>Galateavirus PVA5</taxon>
    </lineage>
</organism>